<dbReference type="EMBL" id="CAXAMM010007131">
    <property type="protein sequence ID" value="CAK9013370.1"/>
    <property type="molecule type" value="Genomic_DNA"/>
</dbReference>
<evidence type="ECO:0000256" key="1">
    <source>
        <dbReference type="SAM" id="SignalP"/>
    </source>
</evidence>
<proteinExistence type="predicted"/>
<sequence>MQRLLLLLLQVLVVLQQPHDSDALSDAPLVPVLIIPGDGGNQLQAKLDKPRREPHVFCARKTNGWTSLWLQVSDLLPGAVDCWSDNVKLHFDAATYSFRNTEGVQVRVPGFGGTTTVEFLDPDLKAISGYFHALVETLCTKHGYERGKSIAAAPYDFRLTPPSNKGFTRKIVALIEKMYESNGRTPVALLSHSMGSLVTLFLLNKQPQAWKDKHIASWTSIGGVFGGSALEFKLHASGDNVGIGFVRSQSVVKEQRSYETNLWMIPRPGAFPEEQVFLVTPQNKSFGLSNLEEFFDEIEYPEGFVIHNRTQTLSFGLPAPRVQVHLVIGSKVPTPLKYVYTKGCAKTWFHHDPTTTIFGDGDGTVNMESLLAPVKKWRAEQSQELTISSFQGIDHTTLVKADTVIADVVAHLEKTQEQLQFETIV</sequence>
<gene>
    <name evidence="2" type="ORF">SCF082_LOCUS11903</name>
</gene>
<accession>A0ABP0JGG9</accession>
<reference evidence="2 3" key="1">
    <citation type="submission" date="2024-02" db="EMBL/GenBank/DDBJ databases">
        <authorList>
            <person name="Chen Y."/>
            <person name="Shah S."/>
            <person name="Dougan E. K."/>
            <person name="Thang M."/>
            <person name="Chan C."/>
        </authorList>
    </citation>
    <scope>NUCLEOTIDE SEQUENCE [LARGE SCALE GENOMIC DNA]</scope>
</reference>
<dbReference type="InterPro" id="IPR003386">
    <property type="entry name" value="LACT/PDAT_acylTrfase"/>
</dbReference>
<dbReference type="Gene3D" id="3.40.50.1820">
    <property type="entry name" value="alpha/beta hydrolase"/>
    <property type="match status" value="2"/>
</dbReference>
<feature type="chain" id="PRO_5045823842" evidence="1">
    <location>
        <begin position="24"/>
        <end position="425"/>
    </location>
</feature>
<name>A0ABP0JGG9_9DINO</name>
<keyword evidence="3" id="KW-1185">Reference proteome</keyword>
<dbReference type="PANTHER" id="PTHR11440">
    <property type="entry name" value="LECITHIN-CHOLESTEROL ACYLTRANSFERASE-RELATED"/>
    <property type="match status" value="1"/>
</dbReference>
<organism evidence="2 3">
    <name type="scientific">Durusdinium trenchii</name>
    <dbReference type="NCBI Taxonomy" id="1381693"/>
    <lineage>
        <taxon>Eukaryota</taxon>
        <taxon>Sar</taxon>
        <taxon>Alveolata</taxon>
        <taxon>Dinophyceae</taxon>
        <taxon>Suessiales</taxon>
        <taxon>Symbiodiniaceae</taxon>
        <taxon>Durusdinium</taxon>
    </lineage>
</organism>
<evidence type="ECO:0000313" key="2">
    <source>
        <dbReference type="EMBL" id="CAK9013370.1"/>
    </source>
</evidence>
<dbReference type="InterPro" id="IPR029058">
    <property type="entry name" value="AB_hydrolase_fold"/>
</dbReference>
<dbReference type="Pfam" id="PF02450">
    <property type="entry name" value="LCAT"/>
    <property type="match status" value="1"/>
</dbReference>
<comment type="caution">
    <text evidence="2">The sequence shown here is derived from an EMBL/GenBank/DDBJ whole genome shotgun (WGS) entry which is preliminary data.</text>
</comment>
<dbReference type="SUPFAM" id="SSF53474">
    <property type="entry name" value="alpha/beta-Hydrolases"/>
    <property type="match status" value="1"/>
</dbReference>
<dbReference type="Proteomes" id="UP001642464">
    <property type="component" value="Unassembled WGS sequence"/>
</dbReference>
<protein>
    <submittedName>
        <fullName evidence="2">Uncharacterized protein</fullName>
    </submittedName>
</protein>
<keyword evidence="1" id="KW-0732">Signal</keyword>
<feature type="signal peptide" evidence="1">
    <location>
        <begin position="1"/>
        <end position="23"/>
    </location>
</feature>
<evidence type="ECO:0000313" key="3">
    <source>
        <dbReference type="Proteomes" id="UP001642464"/>
    </source>
</evidence>